<dbReference type="SUPFAM" id="SSF56219">
    <property type="entry name" value="DNase I-like"/>
    <property type="match status" value="1"/>
</dbReference>
<evidence type="ECO:0000256" key="3">
    <source>
        <dbReference type="SAM" id="MobiDB-lite"/>
    </source>
</evidence>
<feature type="domain" description="Endonuclease/exonuclease/phosphatase" evidence="4">
    <location>
        <begin position="67"/>
        <end position="428"/>
    </location>
</feature>
<dbReference type="OrthoDB" id="428734at2759"/>
<dbReference type="Proteomes" id="UP000636479">
    <property type="component" value="Unassembled WGS sequence"/>
</dbReference>
<dbReference type="InterPro" id="IPR050410">
    <property type="entry name" value="CCR4/nocturin_mRNA_transcr"/>
</dbReference>
<gene>
    <name evidence="5" type="ORF">MIND_00492400</name>
</gene>
<dbReference type="Pfam" id="PF03372">
    <property type="entry name" value="Exo_endo_phos"/>
    <property type="match status" value="1"/>
</dbReference>
<comment type="similarity">
    <text evidence="1">Belongs to the CCR4/nocturin family.</text>
</comment>
<dbReference type="AlphaFoldDB" id="A0A8H6SX25"/>
<keyword evidence="2" id="KW-0378">Hydrolase</keyword>
<dbReference type="PANTHER" id="PTHR12121">
    <property type="entry name" value="CARBON CATABOLITE REPRESSOR PROTEIN 4"/>
    <property type="match status" value="1"/>
</dbReference>
<evidence type="ECO:0000259" key="4">
    <source>
        <dbReference type="Pfam" id="PF03372"/>
    </source>
</evidence>
<organism evidence="5 6">
    <name type="scientific">Mycena indigotica</name>
    <dbReference type="NCBI Taxonomy" id="2126181"/>
    <lineage>
        <taxon>Eukaryota</taxon>
        <taxon>Fungi</taxon>
        <taxon>Dikarya</taxon>
        <taxon>Basidiomycota</taxon>
        <taxon>Agaricomycotina</taxon>
        <taxon>Agaricomycetes</taxon>
        <taxon>Agaricomycetidae</taxon>
        <taxon>Agaricales</taxon>
        <taxon>Marasmiineae</taxon>
        <taxon>Mycenaceae</taxon>
        <taxon>Mycena</taxon>
    </lineage>
</organism>
<dbReference type="EMBL" id="JACAZF010000004">
    <property type="protein sequence ID" value="KAF7306996.1"/>
    <property type="molecule type" value="Genomic_DNA"/>
</dbReference>
<dbReference type="InterPro" id="IPR036691">
    <property type="entry name" value="Endo/exonu/phosph_ase_sf"/>
</dbReference>
<evidence type="ECO:0000313" key="5">
    <source>
        <dbReference type="EMBL" id="KAF7306996.1"/>
    </source>
</evidence>
<feature type="region of interest" description="Disordered" evidence="3">
    <location>
        <begin position="16"/>
        <end position="38"/>
    </location>
</feature>
<keyword evidence="5" id="KW-0540">Nuclease</keyword>
<dbReference type="PANTHER" id="PTHR12121:SF45">
    <property type="entry name" value="NOCTURNIN"/>
    <property type="match status" value="1"/>
</dbReference>
<proteinExistence type="inferred from homology"/>
<reference evidence="5" key="1">
    <citation type="submission" date="2020-05" db="EMBL/GenBank/DDBJ databases">
        <title>Mycena genomes resolve the evolution of fungal bioluminescence.</title>
        <authorList>
            <person name="Tsai I.J."/>
        </authorList>
    </citation>
    <scope>NUCLEOTIDE SEQUENCE</scope>
    <source>
        <strain evidence="5">171206Taipei</strain>
    </source>
</reference>
<dbReference type="GeneID" id="59344239"/>
<dbReference type="InterPro" id="IPR005135">
    <property type="entry name" value="Endo/exonuclease/phosphatase"/>
</dbReference>
<dbReference type="RefSeq" id="XP_037222015.1">
    <property type="nucleotide sequence ID" value="XM_037361723.1"/>
</dbReference>
<dbReference type="GO" id="GO:0006139">
    <property type="term" value="P:nucleobase-containing compound metabolic process"/>
    <property type="evidence" value="ECO:0007669"/>
    <property type="project" value="UniProtKB-ARBA"/>
</dbReference>
<sequence length="441" mass="49667">MSKRFQLTPEQLALSQERKAKKQKLAHTETPPTVDPKLILPRPWIHLHSSEPPKAQHQPSPDRLRVLTWNILAQTLVRRELFPTSDCLKASQRQPMLHAEILAQDAEIICLQEVDTLEKLLPALEPCYTTHYAAGPGKKHGCLIAFKKDRYDKHVEKLVHYDDEVVRDGETEQARRGSSFKTRNIASLLAVKHKSKPGQGVVVGTSHLFWHPRYTYERARQAGIFLREITKFQSEHDLEDWPCVVAGDFNFSPDDPAYSLLVGDPLSVEQRERLETSRVVHASIDPNVQSAAAPLVKEDEDQAVDPDRVITNARRAKPSDGLLTDDELVALFSTSKTFRSAYDEGLRQHRLSSSSIPTFGDRTKLDASKKGFYEPEYTSYTVFWKTVLDYIFFLPGRLPTVVTGILAPHKVEDLGAGLPLKTICGSDHVSLSADLDEGQPR</sequence>
<name>A0A8H6SX25_9AGAR</name>
<evidence type="ECO:0000256" key="2">
    <source>
        <dbReference type="ARBA" id="ARBA00022801"/>
    </source>
</evidence>
<dbReference type="GO" id="GO:0000175">
    <property type="term" value="F:3'-5'-RNA exonuclease activity"/>
    <property type="evidence" value="ECO:0007669"/>
    <property type="project" value="TreeGrafter"/>
</dbReference>
<keyword evidence="6" id="KW-1185">Reference proteome</keyword>
<protein>
    <submittedName>
        <fullName evidence="5">Endo/exonuclease/phosphatase domain-containing protein</fullName>
    </submittedName>
</protein>
<accession>A0A8H6SX25</accession>
<evidence type="ECO:0000313" key="6">
    <source>
        <dbReference type="Proteomes" id="UP000636479"/>
    </source>
</evidence>
<evidence type="ECO:0000256" key="1">
    <source>
        <dbReference type="ARBA" id="ARBA00010774"/>
    </source>
</evidence>
<keyword evidence="5" id="KW-0269">Exonuclease</keyword>
<dbReference type="Gene3D" id="3.60.10.10">
    <property type="entry name" value="Endonuclease/exonuclease/phosphatase"/>
    <property type="match status" value="1"/>
</dbReference>
<comment type="caution">
    <text evidence="5">The sequence shown here is derived from an EMBL/GenBank/DDBJ whole genome shotgun (WGS) entry which is preliminary data.</text>
</comment>